<feature type="compositionally biased region" description="Basic and acidic residues" evidence="2">
    <location>
        <begin position="236"/>
        <end position="247"/>
    </location>
</feature>
<reference evidence="3 4" key="1">
    <citation type="journal article" date="2018" name="PLoS ONE">
        <title>The draft genome of Kipferlia bialata reveals reductive genome evolution in fornicate parasites.</title>
        <authorList>
            <person name="Tanifuji G."/>
            <person name="Takabayashi S."/>
            <person name="Kume K."/>
            <person name="Takagi M."/>
            <person name="Nakayama T."/>
            <person name="Kamikawa R."/>
            <person name="Inagaki Y."/>
            <person name="Hashimoto T."/>
        </authorList>
    </citation>
    <scope>NUCLEOTIDE SEQUENCE [LARGE SCALE GENOMIC DNA]</scope>
    <source>
        <strain evidence="3">NY0173</strain>
    </source>
</reference>
<feature type="non-terminal residue" evidence="3">
    <location>
        <position position="626"/>
    </location>
</feature>
<dbReference type="AlphaFoldDB" id="A0A9K3GNM1"/>
<evidence type="ECO:0000313" key="3">
    <source>
        <dbReference type="EMBL" id="GIQ88905.1"/>
    </source>
</evidence>
<protein>
    <submittedName>
        <fullName evidence="3">Uncharacterized protein</fullName>
    </submittedName>
</protein>
<feature type="region of interest" description="Disordered" evidence="2">
    <location>
        <begin position="504"/>
        <end position="526"/>
    </location>
</feature>
<sequence>PPSQVTPSTYRASIKHLELCVLDELAKEKEGKIILGHLQVVAGHASQLLQQRQALKQAVAASYRDIADAKAQLEEVTKARARQAELSRGLEASYHLEVHQGDAEYDKAIAERDQLLLALAGAEREELEQQEALEEARECVQESQEDLDLVLAEREALMREIVPLAEEEETDAAVISSLRGHLQSLRESNARREREMDRREETLQRTVHLRSVRLSARLGRQTTPEPERGTPSPVRAGERRGTGDRHSMRGVPGSQSRGMGDVAVGVVEGALEEDLEMHMRHSGIEGKASLPVEHYPSAYLMSPSPFSDSGSDREDRTSPFGERYRTPTVEGEAPDSEWGESTGEAGFDVKYGDHGEVSPGVGVISTLSTSSREEPTRKQGGTEVRQGVKENEEPFEATSPIEMPHDSETEHMSVETPGSSRSPSASPHPNGVSEEVYSSEPHSTRLSERSPAVPEVSLLEGDSFFSPVGQGSLLSATHDGISPMMSALGDGSGLEEVSVWDRSELEGSASPGTPPPAPSQMDTPEFPVTSTLSLQKRLADTPETVPSGLALENVDARDVAASPVCVTPKALSQGTPLSPAGEAIDEILTNSSLLSPGLASPGVRKIAAASSLVMGLALIGAAFTQL</sequence>
<feature type="region of interest" description="Disordered" evidence="2">
    <location>
        <begin position="301"/>
        <end position="453"/>
    </location>
</feature>
<feature type="compositionally biased region" description="Polar residues" evidence="2">
    <location>
        <begin position="416"/>
        <end position="427"/>
    </location>
</feature>
<organism evidence="3 4">
    <name type="scientific">Kipferlia bialata</name>
    <dbReference type="NCBI Taxonomy" id="797122"/>
    <lineage>
        <taxon>Eukaryota</taxon>
        <taxon>Metamonada</taxon>
        <taxon>Carpediemonas-like organisms</taxon>
        <taxon>Kipferlia</taxon>
    </lineage>
</organism>
<evidence type="ECO:0000256" key="1">
    <source>
        <dbReference type="SAM" id="Coils"/>
    </source>
</evidence>
<feature type="compositionally biased region" description="Basic and acidic residues" evidence="2">
    <location>
        <begin position="403"/>
        <end position="413"/>
    </location>
</feature>
<name>A0A9K3GNM1_9EUKA</name>
<evidence type="ECO:0000256" key="2">
    <source>
        <dbReference type="SAM" id="MobiDB-lite"/>
    </source>
</evidence>
<dbReference type="EMBL" id="BDIP01004506">
    <property type="protein sequence ID" value="GIQ88905.1"/>
    <property type="molecule type" value="Genomic_DNA"/>
</dbReference>
<evidence type="ECO:0000313" key="4">
    <source>
        <dbReference type="Proteomes" id="UP000265618"/>
    </source>
</evidence>
<keyword evidence="4" id="KW-1185">Reference proteome</keyword>
<feature type="region of interest" description="Disordered" evidence="2">
    <location>
        <begin position="215"/>
        <end position="259"/>
    </location>
</feature>
<keyword evidence="1" id="KW-0175">Coiled coil</keyword>
<accession>A0A9K3GNM1</accession>
<feature type="coiled-coil region" evidence="1">
    <location>
        <begin position="66"/>
        <end position="202"/>
    </location>
</feature>
<comment type="caution">
    <text evidence="3">The sequence shown here is derived from an EMBL/GenBank/DDBJ whole genome shotgun (WGS) entry which is preliminary data.</text>
</comment>
<feature type="compositionally biased region" description="Basic and acidic residues" evidence="2">
    <location>
        <begin position="310"/>
        <end position="325"/>
    </location>
</feature>
<gene>
    <name evidence="3" type="ORF">KIPB_011257</name>
</gene>
<dbReference type="Proteomes" id="UP000265618">
    <property type="component" value="Unassembled WGS sequence"/>
</dbReference>
<proteinExistence type="predicted"/>